<organism evidence="3 4">
    <name type="scientific">Vibrio lentus</name>
    <dbReference type="NCBI Taxonomy" id="136468"/>
    <lineage>
        <taxon>Bacteria</taxon>
        <taxon>Pseudomonadati</taxon>
        <taxon>Pseudomonadota</taxon>
        <taxon>Gammaproteobacteria</taxon>
        <taxon>Vibrionales</taxon>
        <taxon>Vibrionaceae</taxon>
        <taxon>Vibrio</taxon>
    </lineage>
</organism>
<comment type="caution">
    <text evidence="3">The sequence shown here is derived from an EMBL/GenBank/DDBJ whole genome shotgun (WGS) entry which is preliminary data.</text>
</comment>
<dbReference type="EMBL" id="MCSB01000024">
    <property type="protein sequence ID" value="PME27094.1"/>
    <property type="molecule type" value="Genomic_DNA"/>
</dbReference>
<dbReference type="Gene3D" id="6.20.270.20">
    <property type="entry name" value="LapD/MoxY periplasmic domain"/>
    <property type="match status" value="1"/>
</dbReference>
<dbReference type="InterPro" id="IPR043128">
    <property type="entry name" value="Rev_trsase/Diguanyl_cyclase"/>
</dbReference>
<dbReference type="SMART" id="SM00267">
    <property type="entry name" value="GGDEF"/>
    <property type="match status" value="1"/>
</dbReference>
<dbReference type="RefSeq" id="WP_102300224.1">
    <property type="nucleotide sequence ID" value="NZ_JAAHTI010000001.1"/>
</dbReference>
<evidence type="ECO:0000313" key="3">
    <source>
        <dbReference type="EMBL" id="PME27094.1"/>
    </source>
</evidence>
<dbReference type="Pfam" id="PF16448">
    <property type="entry name" value="LapD_MoxY_N"/>
    <property type="match status" value="1"/>
</dbReference>
<dbReference type="InterPro" id="IPR000160">
    <property type="entry name" value="GGDEF_dom"/>
</dbReference>
<dbReference type="Gene3D" id="3.30.110.200">
    <property type="match status" value="1"/>
</dbReference>
<dbReference type="Proteomes" id="UP000239763">
    <property type="component" value="Unassembled WGS sequence"/>
</dbReference>
<accession>A0AA45A8A0</accession>
<sequence>MTLYRMLLTGLSTTLLLLTLLLTFINFAASKRHLIEQQEIELNNTAHSLSFALKPVINQKSRSHVESVVNSMFDANFYDSLGISFTDNRPQINFKWESQSHFVPSWFMQLFAIPEIQKSVEITSGWQHQATLIIKTSPQFTYIKLWNTTVAFVLIGGLFNLLAIAIFALYLKKVLVPLKELTSHLNANPTTRTYQPTMNTRVSEMTALIRAYNLMARQNHTLIDSLESKTAYLHRTAYIDTVTGLYNRQYLLDILEGYLSLNIHEGSLMVFQIRQLSELKKQRRFSELNEHAEQIADLFNNSTSETFILARLNDTEFALLQRGAHIQSVPQTFDLLNQHIDRFYKQPTYSNGLRSHVAVLLKLKYFSNTNYLLTALEQKIQIQKNAVSSIH</sequence>
<reference evidence="3 4" key="1">
    <citation type="journal article" date="2018" name="Nature">
        <title>A major lineage of non-tailed dsDNA viruses as unrecognized killers of marine bacteria.</title>
        <authorList>
            <person name="Kauffman K.M."/>
            <person name="Hussain F.A."/>
            <person name="Yang J."/>
            <person name="Arevalo P."/>
            <person name="Brown J.M."/>
            <person name="Chang W.K."/>
            <person name="VanInsberghe D."/>
            <person name="Elsherbini J."/>
            <person name="Sharma R.S."/>
            <person name="Cutler M.B."/>
            <person name="Kelly L."/>
            <person name="Polz M.F."/>
        </authorList>
    </citation>
    <scope>NUCLEOTIDE SEQUENCE [LARGE SCALE GENOMIC DNA]</scope>
    <source>
        <strain evidence="3 4">10N.286.55.E1</strain>
    </source>
</reference>
<name>A0AA45A8A0_9VIBR</name>
<keyword evidence="4" id="KW-1185">Reference proteome</keyword>
<dbReference type="AlphaFoldDB" id="A0AA45A8A0"/>
<dbReference type="InterPro" id="IPR042461">
    <property type="entry name" value="LapD_MoxY_peri_C"/>
</dbReference>
<dbReference type="Pfam" id="PF00990">
    <property type="entry name" value="GGDEF"/>
    <property type="match status" value="1"/>
</dbReference>
<proteinExistence type="predicted"/>
<dbReference type="InterPro" id="IPR029787">
    <property type="entry name" value="Nucleotide_cyclase"/>
</dbReference>
<keyword evidence="1" id="KW-0472">Membrane</keyword>
<gene>
    <name evidence="3" type="ORF">BCV38_08600</name>
</gene>
<feature type="domain" description="GGDEF" evidence="2">
    <location>
        <begin position="226"/>
        <end position="390"/>
    </location>
</feature>
<dbReference type="InterPro" id="IPR032244">
    <property type="entry name" value="LapD_MoxY_N"/>
</dbReference>
<evidence type="ECO:0000313" key="4">
    <source>
        <dbReference type="Proteomes" id="UP000239763"/>
    </source>
</evidence>
<evidence type="ECO:0000259" key="2">
    <source>
        <dbReference type="SMART" id="SM00267"/>
    </source>
</evidence>
<keyword evidence="1" id="KW-0812">Transmembrane</keyword>
<dbReference type="Gene3D" id="3.30.70.270">
    <property type="match status" value="1"/>
</dbReference>
<dbReference type="SUPFAM" id="SSF55073">
    <property type="entry name" value="Nucleotide cyclase"/>
    <property type="match status" value="1"/>
</dbReference>
<keyword evidence="1" id="KW-1133">Transmembrane helix</keyword>
<protein>
    <recommendedName>
        <fullName evidence="2">GGDEF domain-containing protein</fullName>
    </recommendedName>
</protein>
<feature type="transmembrane region" description="Helical" evidence="1">
    <location>
        <begin position="145"/>
        <end position="171"/>
    </location>
</feature>
<evidence type="ECO:0000256" key="1">
    <source>
        <dbReference type="SAM" id="Phobius"/>
    </source>
</evidence>